<evidence type="ECO:0000313" key="3">
    <source>
        <dbReference type="Proteomes" id="UP000255283"/>
    </source>
</evidence>
<dbReference type="AlphaFoldDB" id="A0AAQ1UGY4"/>
<comment type="caution">
    <text evidence="2">The sequence shown here is derived from an EMBL/GenBank/DDBJ whole genome shotgun (WGS) entry which is preliminary data.</text>
</comment>
<feature type="signal peptide" evidence="1">
    <location>
        <begin position="1"/>
        <end position="19"/>
    </location>
</feature>
<dbReference type="RefSeq" id="WP_115153053.1">
    <property type="nucleotide sequence ID" value="NZ_UGTJ01000001.1"/>
</dbReference>
<dbReference type="PANTHER" id="PTHR45661">
    <property type="entry name" value="SURFACE ANTIGEN"/>
    <property type="match status" value="1"/>
</dbReference>
<proteinExistence type="predicted"/>
<protein>
    <recommendedName>
        <fullName evidence="4">Leucine-rich repeat domain-containing protein</fullName>
    </recommendedName>
</protein>
<sequence>MRRLFLFVLCLLAVGLAKAKLQVSTESDGTVVLTLQSSGDLANEFTYKDYAKYQASDLLQPYLNATKIKVVTADGVKMSNDDVDRLCGMAEEENNFPKVNKLDMEFAAVQNDSKLTNLGFMDNLKTIIYPRTTTVIPNMNYKNCKIENVIIPNNVSRSVTISTQVFGNSIKTLVLGDVDPNGTSKIEQQAFLNCNNLTSVDFGFGWKTIGRQAFMDCTALKEITLPEGLEKIEYGAFSGAAIEAIRLPNTLKKIEGTAFRCHHLKSITIPASVEHIEGQAFQENYELTDVYVLGKDTKADNQAFDEAAVTQFTYSNPSGISPVTRAQYTRGVGGKPIAMLHYPEEAKDKYVNPSSNGVGGYTQNVMSVTGDTWPTLENGKYSVCTGDYAGWNNFVLTTKTNSEEIWTDDKRVDDKWYTMCLPFAMTRVQLESAYGAKVEVVEFSGVEVTKNTATNDKFIKLKFKKQVESTVAHCPYMIHPALHAGTTTGVVNTIVGIKKEAEEQSKLDAMQKTFTEDGVTYTFIGNYTAGKNLPQYTYYYYSGKDESIYKNGFYKWVNATGGTWTRYTACVLLDKDNGANAKAVTIFYEDPDNTVTGIESPTVVPATPSNLSVGKVMNLNGQVVRMSSTSLAGLPKGIYIVNGKKIAVH</sequence>
<name>A0AAQ1UGY4_9BACT</name>
<evidence type="ECO:0008006" key="4">
    <source>
        <dbReference type="Google" id="ProtNLM"/>
    </source>
</evidence>
<dbReference type="PANTHER" id="PTHR45661:SF3">
    <property type="entry name" value="IG-LIKE DOMAIN-CONTAINING PROTEIN"/>
    <property type="match status" value="1"/>
</dbReference>
<dbReference type="Proteomes" id="UP000255283">
    <property type="component" value="Unassembled WGS sequence"/>
</dbReference>
<dbReference type="EMBL" id="UGTJ01000001">
    <property type="protein sequence ID" value="SUB79042.1"/>
    <property type="molecule type" value="Genomic_DNA"/>
</dbReference>
<dbReference type="SUPFAM" id="SSF52058">
    <property type="entry name" value="L domain-like"/>
    <property type="match status" value="1"/>
</dbReference>
<evidence type="ECO:0000256" key="1">
    <source>
        <dbReference type="SAM" id="SignalP"/>
    </source>
</evidence>
<reference evidence="2 3" key="1">
    <citation type="submission" date="2018-06" db="EMBL/GenBank/DDBJ databases">
        <authorList>
            <consortium name="Pathogen Informatics"/>
            <person name="Doyle S."/>
        </authorList>
    </citation>
    <scope>NUCLEOTIDE SEQUENCE [LARGE SCALE GENOMIC DNA]</scope>
    <source>
        <strain evidence="2 3">NCTC13063</strain>
    </source>
</reference>
<feature type="chain" id="PRO_5043028030" description="Leucine-rich repeat domain-containing protein" evidence="1">
    <location>
        <begin position="20"/>
        <end position="649"/>
    </location>
</feature>
<organism evidence="2 3">
    <name type="scientific">Segatella buccae</name>
    <dbReference type="NCBI Taxonomy" id="28126"/>
    <lineage>
        <taxon>Bacteria</taxon>
        <taxon>Pseudomonadati</taxon>
        <taxon>Bacteroidota</taxon>
        <taxon>Bacteroidia</taxon>
        <taxon>Bacteroidales</taxon>
        <taxon>Prevotellaceae</taxon>
        <taxon>Segatella</taxon>
    </lineage>
</organism>
<dbReference type="InterPro" id="IPR053139">
    <property type="entry name" value="Surface_bspA-like"/>
</dbReference>
<evidence type="ECO:0000313" key="2">
    <source>
        <dbReference type="EMBL" id="SUB79042.1"/>
    </source>
</evidence>
<dbReference type="InterPro" id="IPR032675">
    <property type="entry name" value="LRR_dom_sf"/>
</dbReference>
<dbReference type="Pfam" id="PF13306">
    <property type="entry name" value="LRR_5"/>
    <property type="match status" value="2"/>
</dbReference>
<dbReference type="Gene3D" id="3.80.10.10">
    <property type="entry name" value="Ribonuclease Inhibitor"/>
    <property type="match status" value="1"/>
</dbReference>
<accession>A0AAQ1UGY4</accession>
<keyword evidence="1" id="KW-0732">Signal</keyword>
<gene>
    <name evidence="2" type="ORF">NCTC13063_00295</name>
</gene>
<dbReference type="InterPro" id="IPR026906">
    <property type="entry name" value="LRR_5"/>
</dbReference>